<dbReference type="AlphaFoldDB" id="A0A0V0H5F9"/>
<reference evidence="1" key="1">
    <citation type="submission" date="2015-12" db="EMBL/GenBank/DDBJ databases">
        <title>Gene expression during late stages of embryo sac development: a critical building block for successful pollen-pistil interactions.</title>
        <authorList>
            <person name="Liu Y."/>
            <person name="Joly V."/>
            <person name="Sabar M."/>
            <person name="Matton D.P."/>
        </authorList>
    </citation>
    <scope>NUCLEOTIDE SEQUENCE</scope>
</reference>
<name>A0A0V0H5F9_SOLCH</name>
<dbReference type="EMBL" id="GEDG01025737">
    <property type="protein sequence ID" value="JAP15040.1"/>
    <property type="molecule type" value="Transcribed_RNA"/>
</dbReference>
<organism evidence="1">
    <name type="scientific">Solanum chacoense</name>
    <name type="common">Chaco potato</name>
    <dbReference type="NCBI Taxonomy" id="4108"/>
    <lineage>
        <taxon>Eukaryota</taxon>
        <taxon>Viridiplantae</taxon>
        <taxon>Streptophyta</taxon>
        <taxon>Embryophyta</taxon>
        <taxon>Tracheophyta</taxon>
        <taxon>Spermatophyta</taxon>
        <taxon>Magnoliopsida</taxon>
        <taxon>eudicotyledons</taxon>
        <taxon>Gunneridae</taxon>
        <taxon>Pentapetalae</taxon>
        <taxon>asterids</taxon>
        <taxon>lamiids</taxon>
        <taxon>Solanales</taxon>
        <taxon>Solanaceae</taxon>
        <taxon>Solanoideae</taxon>
        <taxon>Solaneae</taxon>
        <taxon>Solanum</taxon>
    </lineage>
</organism>
<proteinExistence type="predicted"/>
<protein>
    <submittedName>
        <fullName evidence="1">Putative ovule protein</fullName>
    </submittedName>
</protein>
<evidence type="ECO:0000313" key="1">
    <source>
        <dbReference type="EMBL" id="JAP15040.1"/>
    </source>
</evidence>
<accession>A0A0V0H5F9</accession>
<sequence length="73" mass="8456">MSIELFPDWSKESFEEKGSSFRVDVHMYSMAYAVFIASSVDIKEVKMNTTVTSYFRKLSSRYITKSNINSIEP</sequence>